<evidence type="ECO:0000313" key="2">
    <source>
        <dbReference type="EMBL" id="GGE40327.1"/>
    </source>
</evidence>
<proteinExistence type="predicted"/>
<evidence type="ECO:0000259" key="1">
    <source>
        <dbReference type="Pfam" id="PF12680"/>
    </source>
</evidence>
<reference evidence="2" key="1">
    <citation type="journal article" date="2014" name="Int. J. Syst. Evol. Microbiol.">
        <title>Complete genome sequence of Corynebacterium casei LMG S-19264T (=DSM 44701T), isolated from a smear-ripened cheese.</title>
        <authorList>
            <consortium name="US DOE Joint Genome Institute (JGI-PGF)"/>
            <person name="Walter F."/>
            <person name="Albersmeier A."/>
            <person name="Kalinowski J."/>
            <person name="Ruckert C."/>
        </authorList>
    </citation>
    <scope>NUCLEOTIDE SEQUENCE</scope>
    <source>
        <strain evidence="2">CGMCC 1.16012</strain>
    </source>
</reference>
<feature type="domain" description="SnoaL-like" evidence="1">
    <location>
        <begin position="7"/>
        <end position="101"/>
    </location>
</feature>
<dbReference type="Gene3D" id="3.10.450.50">
    <property type="match status" value="1"/>
</dbReference>
<dbReference type="InterPro" id="IPR037401">
    <property type="entry name" value="SnoaL-like"/>
</dbReference>
<evidence type="ECO:0000313" key="3">
    <source>
        <dbReference type="Proteomes" id="UP000606730"/>
    </source>
</evidence>
<dbReference type="Pfam" id="PF12680">
    <property type="entry name" value="SnoaL_2"/>
    <property type="match status" value="1"/>
</dbReference>
<reference evidence="2" key="2">
    <citation type="submission" date="2020-09" db="EMBL/GenBank/DDBJ databases">
        <authorList>
            <person name="Sun Q."/>
            <person name="Zhou Y."/>
        </authorList>
    </citation>
    <scope>NUCLEOTIDE SEQUENCE</scope>
    <source>
        <strain evidence="2">CGMCC 1.16012</strain>
    </source>
</reference>
<dbReference type="AlphaFoldDB" id="A0A917EIT5"/>
<name>A0A917EIT5_9RHOB</name>
<dbReference type="EMBL" id="BMKN01000001">
    <property type="protein sequence ID" value="GGE40327.1"/>
    <property type="molecule type" value="Genomic_DNA"/>
</dbReference>
<dbReference type="InterPro" id="IPR032710">
    <property type="entry name" value="NTF2-like_dom_sf"/>
</dbReference>
<dbReference type="Proteomes" id="UP000606730">
    <property type="component" value="Unassembled WGS sequence"/>
</dbReference>
<comment type="caution">
    <text evidence="2">The sequence shown here is derived from an EMBL/GenBank/DDBJ whole genome shotgun (WGS) entry which is preliminary data.</text>
</comment>
<dbReference type="SUPFAM" id="SSF54427">
    <property type="entry name" value="NTF2-like"/>
    <property type="match status" value="1"/>
</dbReference>
<accession>A0A917EIT5</accession>
<dbReference type="RefSeq" id="WP_095596582.1">
    <property type="nucleotide sequence ID" value="NZ_BMKN01000001.1"/>
</dbReference>
<protein>
    <recommendedName>
        <fullName evidence="1">SnoaL-like domain-containing protein</fullName>
    </recommendedName>
</protein>
<dbReference type="OrthoDB" id="7856070at2"/>
<sequence length="110" mass="12408">MPLFQKMKAAAETRDAEAYNAMMAEDCVFVSHQNGTSMNRAEIASMMQRMLADERNRMGDMRCLYENDDILVVHSVNDYSDGTREAVIEVHTLDNGKITRMETGATPLKT</sequence>
<organism evidence="2 3">
    <name type="scientific">Actibacterium pelagium</name>
    <dbReference type="NCBI Taxonomy" id="2029103"/>
    <lineage>
        <taxon>Bacteria</taxon>
        <taxon>Pseudomonadati</taxon>
        <taxon>Pseudomonadota</taxon>
        <taxon>Alphaproteobacteria</taxon>
        <taxon>Rhodobacterales</taxon>
        <taxon>Roseobacteraceae</taxon>
        <taxon>Actibacterium</taxon>
    </lineage>
</organism>
<keyword evidence="3" id="KW-1185">Reference proteome</keyword>
<gene>
    <name evidence="2" type="ORF">GCM10011517_05020</name>
</gene>